<proteinExistence type="inferred from homology"/>
<dbReference type="EMBL" id="CAUH01004627">
    <property type="protein sequence ID" value="CCU80350.1"/>
    <property type="molecule type" value="Genomic_DNA"/>
</dbReference>
<dbReference type="GO" id="GO:0000070">
    <property type="term" value="P:mitotic sister chromatid segregation"/>
    <property type="evidence" value="ECO:0007669"/>
    <property type="project" value="TreeGrafter"/>
</dbReference>
<evidence type="ECO:0000313" key="11">
    <source>
        <dbReference type="Proteomes" id="UP000015441"/>
    </source>
</evidence>
<evidence type="ECO:0000313" key="10">
    <source>
        <dbReference type="EMBL" id="CCU80350.1"/>
    </source>
</evidence>
<keyword evidence="4" id="KW-0132">Cell division</keyword>
<dbReference type="GO" id="GO:0051382">
    <property type="term" value="P:kinetochore assembly"/>
    <property type="evidence" value="ECO:0007669"/>
    <property type="project" value="TreeGrafter"/>
</dbReference>
<keyword evidence="7" id="KW-0175">Coiled coil</keyword>
<dbReference type="PANTHER" id="PTHR14527:SF2">
    <property type="entry name" value="PROTEIN MIS12 HOMOLOG"/>
    <property type="match status" value="1"/>
</dbReference>
<dbReference type="HOGENOM" id="CLU_046437_1_0_1"/>
<evidence type="ECO:0000256" key="3">
    <source>
        <dbReference type="ARBA" id="ARBA00022454"/>
    </source>
</evidence>
<evidence type="ECO:0000256" key="8">
    <source>
        <dbReference type="ARBA" id="ARBA00023306"/>
    </source>
</evidence>
<dbReference type="InParanoid" id="N1JDU2"/>
<dbReference type="Proteomes" id="UP000015441">
    <property type="component" value="Unassembled WGS sequence"/>
</dbReference>
<comment type="similarity">
    <text evidence="2">Belongs to the mis12 family.</text>
</comment>
<dbReference type="eggNOG" id="ENOG502S72R">
    <property type="taxonomic scope" value="Eukaryota"/>
</dbReference>
<evidence type="ECO:0000256" key="6">
    <source>
        <dbReference type="ARBA" id="ARBA00022838"/>
    </source>
</evidence>
<evidence type="ECO:0000256" key="1">
    <source>
        <dbReference type="ARBA" id="ARBA00004629"/>
    </source>
</evidence>
<dbReference type="Pfam" id="PF05859">
    <property type="entry name" value="Mis12"/>
    <property type="match status" value="1"/>
</dbReference>
<keyword evidence="6" id="KW-0995">Kinetochore</keyword>
<evidence type="ECO:0000256" key="9">
    <source>
        <dbReference type="ARBA" id="ARBA00023328"/>
    </source>
</evidence>
<keyword evidence="8" id="KW-0131">Cell cycle</keyword>
<comment type="caution">
    <text evidence="10">The sequence shown here is derived from an EMBL/GenBank/DDBJ whole genome shotgun (WGS) entry which is preliminary data.</text>
</comment>
<keyword evidence="3" id="KW-0158">Chromosome</keyword>
<sequence>MSTSDVRLLTEHLTYRPAALIDDIVNRFINILAFRATEAVERGLLAAHPSDLGFKIPPQDTPDQLEEATQIASEKAKSEIENGVHQLETLLEAKIDKNFDRLEIYALRNILNVPDDIRDWVCLDHYKNLDFNESQDTPNTQSITIQRQKLRETQKLHAWLKAESARNKATIASLNSLISDIPPKKELDTETEVPYPVFQFLQNRGELTGDVSHPVKTSVAFASSQIPALKGITENLQARLKRLQLANKVEAANTAKNEEKSMKRQRMEFIEEETKRHLESVRGLELGTMGEVKDGEWQGEGRKIGAKELEDLEQIVQMIVEKDEDSIESDMKNT</sequence>
<keyword evidence="9" id="KW-0137">Centromere</keyword>
<dbReference type="AlphaFoldDB" id="N1JDU2"/>
<dbReference type="InterPro" id="IPR008685">
    <property type="entry name" value="Centromere_Mis12"/>
</dbReference>
<protein>
    <submittedName>
        <fullName evidence="10">Mis12 domain-containing protein</fullName>
    </submittedName>
</protein>
<dbReference type="PANTHER" id="PTHR14527">
    <property type="entry name" value="PROTEIN MIS12 HOMOLOG"/>
    <property type="match status" value="1"/>
</dbReference>
<keyword evidence="11" id="KW-1185">Reference proteome</keyword>
<keyword evidence="5" id="KW-0498">Mitosis</keyword>
<evidence type="ECO:0000256" key="2">
    <source>
        <dbReference type="ARBA" id="ARBA00008643"/>
    </source>
</evidence>
<evidence type="ECO:0000256" key="5">
    <source>
        <dbReference type="ARBA" id="ARBA00022776"/>
    </source>
</evidence>
<dbReference type="GO" id="GO:0005634">
    <property type="term" value="C:nucleus"/>
    <property type="evidence" value="ECO:0007669"/>
    <property type="project" value="InterPro"/>
</dbReference>
<name>N1JDU2_BLUG1</name>
<dbReference type="OrthoDB" id="1884855at2759"/>
<dbReference type="GO" id="GO:0000444">
    <property type="term" value="C:MIS12/MIND type complex"/>
    <property type="evidence" value="ECO:0007669"/>
    <property type="project" value="TreeGrafter"/>
</dbReference>
<comment type="subcellular location">
    <subcellularLocation>
        <location evidence="1">Chromosome</location>
        <location evidence="1">Centromere</location>
        <location evidence="1">Kinetochore</location>
    </subcellularLocation>
</comment>
<accession>N1JDU2</accession>
<evidence type="ECO:0000256" key="7">
    <source>
        <dbReference type="ARBA" id="ARBA00023054"/>
    </source>
</evidence>
<organism evidence="10 11">
    <name type="scientific">Blumeria graminis f. sp. hordei (strain DH14)</name>
    <name type="common">Barley powdery mildew</name>
    <name type="synonym">Oidium monilioides f. sp. hordei</name>
    <dbReference type="NCBI Taxonomy" id="546991"/>
    <lineage>
        <taxon>Eukaryota</taxon>
        <taxon>Fungi</taxon>
        <taxon>Dikarya</taxon>
        <taxon>Ascomycota</taxon>
        <taxon>Pezizomycotina</taxon>
        <taxon>Leotiomycetes</taxon>
        <taxon>Erysiphales</taxon>
        <taxon>Erysiphaceae</taxon>
        <taxon>Blumeria</taxon>
        <taxon>Blumeria hordei</taxon>
    </lineage>
</organism>
<reference evidence="10 11" key="1">
    <citation type="journal article" date="2010" name="Science">
        <title>Genome expansion and gene loss in powdery mildew fungi reveal tradeoffs in extreme parasitism.</title>
        <authorList>
            <person name="Spanu P.D."/>
            <person name="Abbott J.C."/>
            <person name="Amselem J."/>
            <person name="Burgis T.A."/>
            <person name="Soanes D.M."/>
            <person name="Stueber K."/>
            <person name="Ver Loren van Themaat E."/>
            <person name="Brown J.K.M."/>
            <person name="Butcher S.A."/>
            <person name="Gurr S.J."/>
            <person name="Lebrun M.-H."/>
            <person name="Ridout C.J."/>
            <person name="Schulze-Lefert P."/>
            <person name="Talbot N.J."/>
            <person name="Ahmadinejad N."/>
            <person name="Ametz C."/>
            <person name="Barton G.R."/>
            <person name="Benjdia M."/>
            <person name="Bidzinski P."/>
            <person name="Bindschedler L.V."/>
            <person name="Both M."/>
            <person name="Brewer M.T."/>
            <person name="Cadle-Davidson L."/>
            <person name="Cadle-Davidson M.M."/>
            <person name="Collemare J."/>
            <person name="Cramer R."/>
            <person name="Frenkel O."/>
            <person name="Godfrey D."/>
            <person name="Harriman J."/>
            <person name="Hoede C."/>
            <person name="King B.C."/>
            <person name="Klages S."/>
            <person name="Kleemann J."/>
            <person name="Knoll D."/>
            <person name="Koti P.S."/>
            <person name="Kreplak J."/>
            <person name="Lopez-Ruiz F.J."/>
            <person name="Lu X."/>
            <person name="Maekawa T."/>
            <person name="Mahanil S."/>
            <person name="Micali C."/>
            <person name="Milgroom M.G."/>
            <person name="Montana G."/>
            <person name="Noir S."/>
            <person name="O'Connell R.J."/>
            <person name="Oberhaensli S."/>
            <person name="Parlange F."/>
            <person name="Pedersen C."/>
            <person name="Quesneville H."/>
            <person name="Reinhardt R."/>
            <person name="Rott M."/>
            <person name="Sacristan S."/>
            <person name="Schmidt S.M."/>
            <person name="Schoen M."/>
            <person name="Skamnioti P."/>
            <person name="Sommer H."/>
            <person name="Stephens A."/>
            <person name="Takahara H."/>
            <person name="Thordal-Christensen H."/>
            <person name="Vigouroux M."/>
            <person name="Wessling R."/>
            <person name="Wicker T."/>
            <person name="Panstruga R."/>
        </authorList>
    </citation>
    <scope>NUCLEOTIDE SEQUENCE [LARGE SCALE GENOMIC DNA]</scope>
    <source>
        <strain evidence="10">DH14</strain>
    </source>
</reference>
<dbReference type="GO" id="GO:0051301">
    <property type="term" value="P:cell division"/>
    <property type="evidence" value="ECO:0007669"/>
    <property type="project" value="UniProtKB-KW"/>
</dbReference>
<evidence type="ECO:0000256" key="4">
    <source>
        <dbReference type="ARBA" id="ARBA00022618"/>
    </source>
</evidence>
<gene>
    <name evidence="10" type="ORF">BGHDH14_bgh04717</name>
</gene>